<dbReference type="GO" id="GO:0003723">
    <property type="term" value="F:RNA binding"/>
    <property type="evidence" value="ECO:0000318"/>
    <property type="project" value="GO_Central"/>
</dbReference>
<dbReference type="VEuPathDB" id="AmoebaDB:DICPUDRAFT_51008"/>
<dbReference type="GO" id="GO:0000028">
    <property type="term" value="P:ribosomal small subunit assembly"/>
    <property type="evidence" value="ECO:0000318"/>
    <property type="project" value="GO_Central"/>
</dbReference>
<evidence type="ECO:0000256" key="4">
    <source>
        <dbReference type="ARBA" id="ARBA00035143"/>
    </source>
</evidence>
<dbReference type="InterPro" id="IPR001266">
    <property type="entry name" value="Ribosomal_eS19"/>
</dbReference>
<dbReference type="SUPFAM" id="SSF46785">
    <property type="entry name" value="Winged helix' DNA-binding domain"/>
    <property type="match status" value="1"/>
</dbReference>
<dbReference type="eggNOG" id="KOG3411">
    <property type="taxonomic scope" value="Eukaryota"/>
</dbReference>
<evidence type="ECO:0000256" key="5">
    <source>
        <dbReference type="ARBA" id="ARBA00035466"/>
    </source>
</evidence>
<dbReference type="Gene3D" id="1.10.10.10">
    <property type="entry name" value="Winged helix-like DNA-binding domain superfamily/Winged helix DNA-binding domain"/>
    <property type="match status" value="1"/>
</dbReference>
<evidence type="ECO:0000256" key="2">
    <source>
        <dbReference type="ARBA" id="ARBA00022980"/>
    </source>
</evidence>
<dbReference type="OrthoDB" id="428974at2759"/>
<comment type="similarity">
    <text evidence="1">Belongs to the eukaryotic ribosomal protein eS19 family.</text>
</comment>
<dbReference type="EMBL" id="GL871374">
    <property type="protein sequence ID" value="EGC29946.1"/>
    <property type="molecule type" value="Genomic_DNA"/>
</dbReference>
<gene>
    <name evidence="6" type="ORF">DICPUDRAFT_51008</name>
</gene>
<accession>F1A1I1</accession>
<dbReference type="InParanoid" id="F1A1I1"/>
<dbReference type="FunFam" id="1.10.10.10:FF:000449">
    <property type="entry name" value="30S ribosomal protein S19e"/>
    <property type="match status" value="1"/>
</dbReference>
<keyword evidence="3" id="KW-0687">Ribonucleoprotein</keyword>
<dbReference type="GO" id="GO:0006412">
    <property type="term" value="P:translation"/>
    <property type="evidence" value="ECO:0007669"/>
    <property type="project" value="InterPro"/>
</dbReference>
<dbReference type="Proteomes" id="UP000001064">
    <property type="component" value="Unassembled WGS sequence"/>
</dbReference>
<dbReference type="GO" id="GO:0003735">
    <property type="term" value="F:structural constituent of ribosome"/>
    <property type="evidence" value="ECO:0000318"/>
    <property type="project" value="GO_Central"/>
</dbReference>
<dbReference type="InterPro" id="IPR036390">
    <property type="entry name" value="WH_DNA-bd_sf"/>
</dbReference>
<dbReference type="AlphaFoldDB" id="F1A1I1"/>
<dbReference type="KEGG" id="dpp:DICPUDRAFT_51008"/>
<dbReference type="FunCoup" id="F1A1I1">
    <property type="interactions" value="529"/>
</dbReference>
<keyword evidence="2 6" id="KW-0689">Ribosomal protein</keyword>
<dbReference type="PANTHER" id="PTHR11710">
    <property type="entry name" value="40S RIBOSOMAL PROTEIN S19"/>
    <property type="match status" value="1"/>
</dbReference>
<dbReference type="Pfam" id="PF01090">
    <property type="entry name" value="Ribosomal_S19e"/>
    <property type="match status" value="1"/>
</dbReference>
<proteinExistence type="inferred from homology"/>
<reference evidence="7" key="1">
    <citation type="journal article" date="2011" name="Genome Biol.">
        <title>Comparative genomics of the social amoebae Dictyostelium discoideum and Dictyostelium purpureum.</title>
        <authorList>
            <consortium name="US DOE Joint Genome Institute (JGI-PGF)"/>
            <person name="Sucgang R."/>
            <person name="Kuo A."/>
            <person name="Tian X."/>
            <person name="Salerno W."/>
            <person name="Parikh A."/>
            <person name="Feasley C.L."/>
            <person name="Dalin E."/>
            <person name="Tu H."/>
            <person name="Huang E."/>
            <person name="Barry K."/>
            <person name="Lindquist E."/>
            <person name="Shapiro H."/>
            <person name="Bruce D."/>
            <person name="Schmutz J."/>
            <person name="Salamov A."/>
            <person name="Fey P."/>
            <person name="Gaudet P."/>
            <person name="Anjard C."/>
            <person name="Babu M.M."/>
            <person name="Basu S."/>
            <person name="Bushmanova Y."/>
            <person name="van der Wel H."/>
            <person name="Katoh-Kurasawa M."/>
            <person name="Dinh C."/>
            <person name="Coutinho P.M."/>
            <person name="Saito T."/>
            <person name="Elias M."/>
            <person name="Schaap P."/>
            <person name="Kay R.R."/>
            <person name="Henrissat B."/>
            <person name="Eichinger L."/>
            <person name="Rivero F."/>
            <person name="Putnam N.H."/>
            <person name="West C.M."/>
            <person name="Loomis W.F."/>
            <person name="Chisholm R.L."/>
            <person name="Shaulsky G."/>
            <person name="Strassmann J.E."/>
            <person name="Queller D.C."/>
            <person name="Kuspa A."/>
            <person name="Grigoriev I.V."/>
        </authorList>
    </citation>
    <scope>NUCLEOTIDE SEQUENCE [LARGE SCALE GENOMIC DNA]</scope>
    <source>
        <strain evidence="7">QSDP1</strain>
    </source>
</reference>
<evidence type="ECO:0000313" key="6">
    <source>
        <dbReference type="EMBL" id="EGC29946.1"/>
    </source>
</evidence>
<protein>
    <recommendedName>
        <fullName evidence="4">Small ribosomal subunit protein eS19</fullName>
    </recommendedName>
    <alternativeName>
        <fullName evidence="5">40S ribosomal protein S19</fullName>
    </alternativeName>
</protein>
<name>F1A1I1_DICPU</name>
<evidence type="ECO:0000313" key="7">
    <source>
        <dbReference type="Proteomes" id="UP000001064"/>
    </source>
</evidence>
<dbReference type="OMA" id="WAPFVKT"/>
<evidence type="ECO:0000256" key="1">
    <source>
        <dbReference type="ARBA" id="ARBA00010014"/>
    </source>
</evidence>
<dbReference type="InterPro" id="IPR036388">
    <property type="entry name" value="WH-like_DNA-bd_sf"/>
</dbReference>
<sequence length="150" mass="16748">MASTAVTVKDVCPQEFIATYARFLKKTGRVQIPKWADIAKTATYKELPPSNPDWIYYRIATLARKVYLRGGDGVGTYQRAFGGNRRNGVRPNHFADANSGNIRYCLKQLQSLKVVEVDAVKGGRTITATGRRDLDRIAKSIVEKRNSAKN</sequence>
<evidence type="ECO:0000256" key="3">
    <source>
        <dbReference type="ARBA" id="ARBA00023274"/>
    </source>
</evidence>
<dbReference type="GeneID" id="10504841"/>
<dbReference type="GO" id="GO:0022627">
    <property type="term" value="C:cytosolic small ribosomal subunit"/>
    <property type="evidence" value="ECO:0000318"/>
    <property type="project" value="GO_Central"/>
</dbReference>
<keyword evidence="7" id="KW-1185">Reference proteome</keyword>
<dbReference type="PANTHER" id="PTHR11710:SF0">
    <property type="entry name" value="40S RIBOSOMAL PROTEIN S19"/>
    <property type="match status" value="1"/>
</dbReference>
<dbReference type="STRING" id="5786.F1A1I1"/>
<organism evidence="6 7">
    <name type="scientific">Dictyostelium purpureum</name>
    <name type="common">Slime mold</name>
    <dbReference type="NCBI Taxonomy" id="5786"/>
    <lineage>
        <taxon>Eukaryota</taxon>
        <taxon>Amoebozoa</taxon>
        <taxon>Evosea</taxon>
        <taxon>Eumycetozoa</taxon>
        <taxon>Dictyostelia</taxon>
        <taxon>Dictyosteliales</taxon>
        <taxon>Dictyosteliaceae</taxon>
        <taxon>Dictyostelium</taxon>
    </lineage>
</organism>
<dbReference type="RefSeq" id="XP_003293527.1">
    <property type="nucleotide sequence ID" value="XM_003293479.1"/>
</dbReference>
<dbReference type="SMART" id="SM01413">
    <property type="entry name" value="Ribosomal_S19e"/>
    <property type="match status" value="1"/>
</dbReference>